<keyword evidence="3" id="KW-1185">Reference proteome</keyword>
<evidence type="ECO:0000313" key="3">
    <source>
        <dbReference type="Proteomes" id="UP001472866"/>
    </source>
</evidence>
<evidence type="ECO:0000313" key="2">
    <source>
        <dbReference type="EMBL" id="WZN66318.1"/>
    </source>
</evidence>
<organism evidence="2 3">
    <name type="scientific">Chloropicon roscoffensis</name>
    <dbReference type="NCBI Taxonomy" id="1461544"/>
    <lineage>
        <taxon>Eukaryota</taxon>
        <taxon>Viridiplantae</taxon>
        <taxon>Chlorophyta</taxon>
        <taxon>Chloropicophyceae</taxon>
        <taxon>Chloropicales</taxon>
        <taxon>Chloropicaceae</taxon>
        <taxon>Chloropicon</taxon>
    </lineage>
</organism>
<protein>
    <submittedName>
        <fullName evidence="2">Uncharacterized protein</fullName>
    </submittedName>
</protein>
<reference evidence="2 3" key="1">
    <citation type="submission" date="2024-03" db="EMBL/GenBank/DDBJ databases">
        <title>Complete genome sequence of the green alga Chloropicon roscoffensis RCC1871.</title>
        <authorList>
            <person name="Lemieux C."/>
            <person name="Pombert J.-F."/>
            <person name="Otis C."/>
            <person name="Turmel M."/>
        </authorList>
    </citation>
    <scope>NUCLEOTIDE SEQUENCE [LARGE SCALE GENOMIC DNA]</scope>
    <source>
        <strain evidence="2 3">RCC1871</strain>
    </source>
</reference>
<name>A0AAX4PJW4_9CHLO</name>
<gene>
    <name evidence="2" type="ORF">HKI87_15g78830</name>
</gene>
<dbReference type="AlphaFoldDB" id="A0AAX4PJW4"/>
<proteinExistence type="predicted"/>
<dbReference type="EMBL" id="CP151515">
    <property type="protein sequence ID" value="WZN66318.1"/>
    <property type="molecule type" value="Genomic_DNA"/>
</dbReference>
<feature type="region of interest" description="Disordered" evidence="1">
    <location>
        <begin position="64"/>
        <end position="87"/>
    </location>
</feature>
<evidence type="ECO:0000256" key="1">
    <source>
        <dbReference type="SAM" id="MobiDB-lite"/>
    </source>
</evidence>
<accession>A0AAX4PJW4</accession>
<dbReference type="Proteomes" id="UP001472866">
    <property type="component" value="Chromosome 15"/>
</dbReference>
<sequence length="87" mass="10113">MKLEVRAEWRVADDAVEGGVQKYQYQSHYGKLHESFSNLKTESNRLLTMWMNGKKIAVEEIDVLEEKPPATDDEEEDEEAANKRQKT</sequence>